<organism evidence="1 2">
    <name type="scientific">Kutzneria viridogrisea</name>
    <dbReference type="NCBI Taxonomy" id="47990"/>
    <lineage>
        <taxon>Bacteria</taxon>
        <taxon>Bacillati</taxon>
        <taxon>Actinomycetota</taxon>
        <taxon>Actinomycetes</taxon>
        <taxon>Pseudonocardiales</taxon>
        <taxon>Pseudonocardiaceae</taxon>
        <taxon>Kutzneria</taxon>
    </lineage>
</organism>
<evidence type="ECO:0000313" key="2">
    <source>
        <dbReference type="Proteomes" id="UP000517916"/>
    </source>
</evidence>
<accession>A0ABR6BB25</accession>
<evidence type="ECO:0000313" key="1">
    <source>
        <dbReference type="EMBL" id="MBA8924071.1"/>
    </source>
</evidence>
<dbReference type="Pfam" id="PF21863">
    <property type="entry name" value="HTH_67"/>
    <property type="match status" value="1"/>
</dbReference>
<comment type="caution">
    <text evidence="1">The sequence shown here is derived from an EMBL/GenBank/DDBJ whole genome shotgun (WGS) entry which is preliminary data.</text>
</comment>
<gene>
    <name evidence="1" type="ORF">BC739_001268</name>
</gene>
<name>A0ABR6BB25_9PSEU</name>
<evidence type="ECO:0008006" key="3">
    <source>
        <dbReference type="Google" id="ProtNLM"/>
    </source>
</evidence>
<proteinExistence type="predicted"/>
<reference evidence="1 2" key="1">
    <citation type="submission" date="2020-08" db="EMBL/GenBank/DDBJ databases">
        <title>Genomic Encyclopedia of Archaeal and Bacterial Type Strains, Phase II (KMG-II): from individual species to whole genera.</title>
        <authorList>
            <person name="Goeker M."/>
        </authorList>
    </citation>
    <scope>NUCLEOTIDE SEQUENCE [LARGE SCALE GENOMIC DNA]</scope>
    <source>
        <strain evidence="1 2">DSM 43850</strain>
    </source>
</reference>
<dbReference type="RefSeq" id="WP_025358420.1">
    <property type="nucleotide sequence ID" value="NZ_BAAABQ010000065.1"/>
</dbReference>
<dbReference type="NCBIfam" id="NF047719">
    <property type="entry name" value="SCO6745_fam_HTH"/>
    <property type="match status" value="1"/>
</dbReference>
<dbReference type="Proteomes" id="UP000517916">
    <property type="component" value="Unassembled WGS sequence"/>
</dbReference>
<keyword evidence="2" id="KW-1185">Reference proteome</keyword>
<sequence>MTNPSPTLARRLWEAVEPIHAVAYFAAEPAAAAKAIGLPSWWMGYFTGRVAPLGALGPAAATAVVFGFAPGMVARFLPAAWTFTTPETALDARIDSVGATLRRTLPPSTDLDRLAELLDRAVRGCGFAGRPLAAAWSAVRPPEDALSRIWLAATVLREHRGDGHVLAAVHAGLAGIDATLTHVATGAVTRELLQINRGWTDEDWEQSRRGLVARGLLDRTNRLTKTGGALRRQIEEDTDRLAAGPVAALGESGVHEVIQLATPLSRHLVDSGVVPVPNPIGAPRP</sequence>
<protein>
    <recommendedName>
        <fullName evidence="3">SalK</fullName>
    </recommendedName>
</protein>
<dbReference type="EMBL" id="JACJID010000001">
    <property type="protein sequence ID" value="MBA8924071.1"/>
    <property type="molecule type" value="Genomic_DNA"/>
</dbReference>
<dbReference type="InterPro" id="IPR054058">
    <property type="entry name" value="HTH_67"/>
</dbReference>